<accession>A0A1N7Q5P4</accession>
<evidence type="ECO:0000256" key="4">
    <source>
        <dbReference type="HAMAP-Rule" id="MF_00923"/>
    </source>
</evidence>
<dbReference type="InterPro" id="IPR018391">
    <property type="entry name" value="PQQ_b-propeller_rpt"/>
</dbReference>
<comment type="function">
    <text evidence="4">Part of the outer membrane protein assembly complex, which is involved in assembly and insertion of beta-barrel proteins into the outer membrane.</text>
</comment>
<dbReference type="PANTHER" id="PTHR34512">
    <property type="entry name" value="CELL SURFACE PROTEIN"/>
    <property type="match status" value="1"/>
</dbReference>
<keyword evidence="7" id="KW-1185">Reference proteome</keyword>
<sequence length="460" mass="48912">MTSPFVFPPVVSSSRRASGRVVRLASALAMITALSACGGGEWFGGKEDPPLPGTRVSILEHDRNLKPANDASTDAIHLPAPEPNDSWPQAGGYSHHAMQHMVVNAVPKKVWSTNVGNGTAKRNRLMSEPVVADNVLYVIDSSAEVSALDAQTGKTLWSVDLAPDYDEDESILGGGVAIDNGRLYVTTGFAEVFALDPKTGKTLWQTTVPSPMRAAPAVNGGRVFVVTVDNKGLALAASDGRILWTHAGVEEATTLLTGPAPAVDNGVVLMPYTSGEIAALRVDNGLPLWSDTVIAARRTDSAANLSDISARPVIDNNRVYVIGHSGLMVSIDLRTGDRAWEVELSSLSQPWLAGKFLYAVTTDAEVVCIDTTNGKILWVHQLAQWKDPEEHTGRILWTGPTLASDRLIVTGSNGELFALSPYDGSVLGKVSVSDGITLPPAVANNTLYFLNDAADILAFR</sequence>
<dbReference type="HAMAP" id="MF_00923">
    <property type="entry name" value="OM_assembly_BamB"/>
    <property type="match status" value="1"/>
</dbReference>
<keyword evidence="2 4" id="KW-0472">Membrane</keyword>
<comment type="subunit">
    <text evidence="4">Part of the Bam complex.</text>
</comment>
<dbReference type="InterPro" id="IPR015943">
    <property type="entry name" value="WD40/YVTN_repeat-like_dom_sf"/>
</dbReference>
<protein>
    <recommendedName>
        <fullName evidence="4">Outer membrane protein assembly factor BamB</fullName>
    </recommendedName>
</protein>
<dbReference type="Gene3D" id="2.130.10.10">
    <property type="entry name" value="YVTN repeat-like/Quinoprotein amine dehydrogenase"/>
    <property type="match status" value="1"/>
</dbReference>
<dbReference type="STRING" id="80876.SAMN05421779_1114"/>
<organism evidence="6 7">
    <name type="scientific">Insolitispirillum peregrinum</name>
    <dbReference type="NCBI Taxonomy" id="80876"/>
    <lineage>
        <taxon>Bacteria</taxon>
        <taxon>Pseudomonadati</taxon>
        <taxon>Pseudomonadota</taxon>
        <taxon>Alphaproteobacteria</taxon>
        <taxon>Rhodospirillales</taxon>
        <taxon>Novispirillaceae</taxon>
        <taxon>Insolitispirillum</taxon>
    </lineage>
</organism>
<comment type="subcellular location">
    <subcellularLocation>
        <location evidence="4">Cell outer membrane</location>
    </subcellularLocation>
</comment>
<dbReference type="SUPFAM" id="SSF50998">
    <property type="entry name" value="Quinoprotein alcohol dehydrogenase-like"/>
    <property type="match status" value="1"/>
</dbReference>
<dbReference type="RefSeq" id="WP_084194999.1">
    <property type="nucleotide sequence ID" value="NZ_FTOA01000011.1"/>
</dbReference>
<dbReference type="SMART" id="SM00564">
    <property type="entry name" value="PQQ"/>
    <property type="match status" value="6"/>
</dbReference>
<evidence type="ECO:0000313" key="6">
    <source>
        <dbReference type="EMBL" id="SIT18182.1"/>
    </source>
</evidence>
<dbReference type="InterPro" id="IPR017687">
    <property type="entry name" value="BamB"/>
</dbReference>
<dbReference type="InterPro" id="IPR002372">
    <property type="entry name" value="PQQ_rpt_dom"/>
</dbReference>
<keyword evidence="3 4" id="KW-0998">Cell outer membrane</keyword>
<dbReference type="InterPro" id="IPR011047">
    <property type="entry name" value="Quinoprotein_ADH-like_sf"/>
</dbReference>
<comment type="similarity">
    <text evidence="4">Belongs to the BamB family.</text>
</comment>
<dbReference type="GO" id="GO:0051205">
    <property type="term" value="P:protein insertion into membrane"/>
    <property type="evidence" value="ECO:0007669"/>
    <property type="project" value="UniProtKB-UniRule"/>
</dbReference>
<gene>
    <name evidence="4" type="primary">bamB</name>
    <name evidence="6" type="ORF">SAMN05421779_1114</name>
</gene>
<name>A0A1N7Q5P4_9PROT</name>
<evidence type="ECO:0000256" key="3">
    <source>
        <dbReference type="ARBA" id="ARBA00023237"/>
    </source>
</evidence>
<dbReference type="GO" id="GO:0009279">
    <property type="term" value="C:cell outer membrane"/>
    <property type="evidence" value="ECO:0007669"/>
    <property type="project" value="UniProtKB-SubCell"/>
</dbReference>
<evidence type="ECO:0000256" key="2">
    <source>
        <dbReference type="ARBA" id="ARBA00023136"/>
    </source>
</evidence>
<proteinExistence type="inferred from homology"/>
<dbReference type="Pfam" id="PF13360">
    <property type="entry name" value="PQQ_2"/>
    <property type="match status" value="1"/>
</dbReference>
<dbReference type="AlphaFoldDB" id="A0A1N7Q5P4"/>
<keyword evidence="1 4" id="KW-0732">Signal</keyword>
<feature type="domain" description="Pyrrolo-quinoline quinone repeat" evidence="5">
    <location>
        <begin position="143"/>
        <end position="378"/>
    </location>
</feature>
<evidence type="ECO:0000256" key="1">
    <source>
        <dbReference type="ARBA" id="ARBA00022729"/>
    </source>
</evidence>
<dbReference type="PANTHER" id="PTHR34512:SF30">
    <property type="entry name" value="OUTER MEMBRANE PROTEIN ASSEMBLY FACTOR BAMB"/>
    <property type="match status" value="1"/>
</dbReference>
<dbReference type="Proteomes" id="UP000185678">
    <property type="component" value="Unassembled WGS sequence"/>
</dbReference>
<dbReference type="GO" id="GO:0043165">
    <property type="term" value="P:Gram-negative-bacterium-type cell outer membrane assembly"/>
    <property type="evidence" value="ECO:0007669"/>
    <property type="project" value="UniProtKB-UniRule"/>
</dbReference>
<evidence type="ECO:0000313" key="7">
    <source>
        <dbReference type="Proteomes" id="UP000185678"/>
    </source>
</evidence>
<reference evidence="6 7" key="1">
    <citation type="submission" date="2017-01" db="EMBL/GenBank/DDBJ databases">
        <authorList>
            <person name="Mah S.A."/>
            <person name="Swanson W.J."/>
            <person name="Moy G.W."/>
            <person name="Vacquier V.D."/>
        </authorList>
    </citation>
    <scope>NUCLEOTIDE SEQUENCE [LARGE SCALE GENOMIC DNA]</scope>
    <source>
        <strain evidence="6 7">DSM 11589</strain>
    </source>
</reference>
<evidence type="ECO:0000259" key="5">
    <source>
        <dbReference type="Pfam" id="PF13360"/>
    </source>
</evidence>
<dbReference type="EMBL" id="FTOA01000011">
    <property type="protein sequence ID" value="SIT18182.1"/>
    <property type="molecule type" value="Genomic_DNA"/>
</dbReference>
<dbReference type="OrthoDB" id="5290752at2"/>